<proteinExistence type="predicted"/>
<name>A0A0R1ZMN4_9LACO</name>
<evidence type="ECO:0000259" key="1">
    <source>
        <dbReference type="PROSITE" id="PS50943"/>
    </source>
</evidence>
<dbReference type="Pfam" id="PF21259">
    <property type="entry name" value="Rgg_C"/>
    <property type="match status" value="1"/>
</dbReference>
<feature type="domain" description="HTH cro/C1-type" evidence="1">
    <location>
        <begin position="7"/>
        <end position="60"/>
    </location>
</feature>
<dbReference type="InterPro" id="IPR001387">
    <property type="entry name" value="Cro/C1-type_HTH"/>
</dbReference>
<dbReference type="STRING" id="1291052.FC18_GL001123"/>
<dbReference type="SUPFAM" id="SSF47413">
    <property type="entry name" value="lambda repressor-like DNA-binding domains"/>
    <property type="match status" value="1"/>
</dbReference>
<comment type="caution">
    <text evidence="2">The sequence shown here is derived from an EMBL/GenBank/DDBJ whole genome shotgun (WGS) entry which is preliminary data.</text>
</comment>
<dbReference type="EMBL" id="AYYO01000016">
    <property type="protein sequence ID" value="KRM55618.1"/>
    <property type="molecule type" value="Genomic_DNA"/>
</dbReference>
<dbReference type="SMART" id="SM00530">
    <property type="entry name" value="HTH_XRE"/>
    <property type="match status" value="1"/>
</dbReference>
<dbReference type="InterPro" id="IPR010057">
    <property type="entry name" value="Transcription_activator_Rgg_C"/>
</dbReference>
<dbReference type="CDD" id="cd00093">
    <property type="entry name" value="HTH_XRE"/>
    <property type="match status" value="1"/>
</dbReference>
<keyword evidence="3" id="KW-1185">Reference proteome</keyword>
<dbReference type="NCBIfam" id="TIGR01716">
    <property type="entry name" value="RGG_Cterm"/>
    <property type="match status" value="1"/>
</dbReference>
<dbReference type="Gene3D" id="1.25.40.10">
    <property type="entry name" value="Tetratricopeptide repeat domain"/>
    <property type="match status" value="1"/>
</dbReference>
<evidence type="ECO:0000313" key="2">
    <source>
        <dbReference type="EMBL" id="KRM55618.1"/>
    </source>
</evidence>
<dbReference type="AlphaFoldDB" id="A0A0R1ZMN4"/>
<gene>
    <name evidence="2" type="ORF">FC18_GL001123</name>
</gene>
<dbReference type="Proteomes" id="UP000051679">
    <property type="component" value="Unassembled WGS sequence"/>
</dbReference>
<dbReference type="GO" id="GO:0003677">
    <property type="term" value="F:DNA binding"/>
    <property type="evidence" value="ECO:0007669"/>
    <property type="project" value="InterPro"/>
</dbReference>
<dbReference type="OrthoDB" id="2185502at2"/>
<reference evidence="2 3" key="1">
    <citation type="journal article" date="2015" name="Genome Announc.">
        <title>Expanding the biotechnology potential of lactobacilli through comparative genomics of 213 strains and associated genera.</title>
        <authorList>
            <person name="Sun Z."/>
            <person name="Harris H.M."/>
            <person name="McCann A."/>
            <person name="Guo C."/>
            <person name="Argimon S."/>
            <person name="Zhang W."/>
            <person name="Yang X."/>
            <person name="Jeffery I.B."/>
            <person name="Cooney J.C."/>
            <person name="Kagawa T.F."/>
            <person name="Liu W."/>
            <person name="Song Y."/>
            <person name="Salvetti E."/>
            <person name="Wrobel A."/>
            <person name="Rasinkangas P."/>
            <person name="Parkhill J."/>
            <person name="Rea M.C."/>
            <person name="O'Sullivan O."/>
            <person name="Ritari J."/>
            <person name="Douillard F.P."/>
            <person name="Paul Ross R."/>
            <person name="Yang R."/>
            <person name="Briner A.E."/>
            <person name="Felis G.E."/>
            <person name="de Vos W.M."/>
            <person name="Barrangou R."/>
            <person name="Klaenhammer T.R."/>
            <person name="Caufield P.W."/>
            <person name="Cui Y."/>
            <person name="Zhang H."/>
            <person name="O'Toole P.W."/>
        </authorList>
    </citation>
    <scope>NUCLEOTIDE SEQUENCE [LARGE SCALE GENOMIC DNA]</scope>
    <source>
        <strain evidence="2 3">DSM 20505</strain>
    </source>
</reference>
<evidence type="ECO:0000313" key="3">
    <source>
        <dbReference type="Proteomes" id="UP000051679"/>
    </source>
</evidence>
<organism evidence="2 3">
    <name type="scientific">Lacticaseibacillus sharpeae JCM 1186 = DSM 20505</name>
    <dbReference type="NCBI Taxonomy" id="1291052"/>
    <lineage>
        <taxon>Bacteria</taxon>
        <taxon>Bacillati</taxon>
        <taxon>Bacillota</taxon>
        <taxon>Bacilli</taxon>
        <taxon>Lactobacillales</taxon>
        <taxon>Lactobacillaceae</taxon>
        <taxon>Lacticaseibacillus</taxon>
    </lineage>
</organism>
<accession>A0A0R1ZMN4</accession>
<dbReference type="PATRIC" id="fig|1291052.5.peg.1140"/>
<dbReference type="RefSeq" id="WP_056975577.1">
    <property type="nucleotide sequence ID" value="NZ_AYYO01000016.1"/>
</dbReference>
<dbReference type="PROSITE" id="PS50943">
    <property type="entry name" value="HTH_CROC1"/>
    <property type="match status" value="1"/>
</dbReference>
<dbReference type="InterPro" id="IPR011990">
    <property type="entry name" value="TPR-like_helical_dom_sf"/>
</dbReference>
<dbReference type="PANTHER" id="PTHR37038">
    <property type="entry name" value="TRANSCRIPTIONAL REGULATOR-RELATED"/>
    <property type="match status" value="1"/>
</dbReference>
<dbReference type="InterPro" id="IPR010982">
    <property type="entry name" value="Lambda_DNA-bd_dom_sf"/>
</dbReference>
<sequence length="277" mass="32459">MRHNELIRKLRHERGLSQTELTSGVCSRNALSTFETDGSKMSFESCFAFCEKMNITLEEYEYQFHDGNISEKRIISRKVKEAFNTSYSSELSNELLEKYASTNDFYYYSLYAQYYLLSNLNTEQLRSNTAKGIAKKVKRYLDAVDVWGRFELVLFSNCMFMFESEYIAFQFHESIKLMRVYSDSASYSADLLAFLVNGTQLMYERKAKVELDIFLAELQAVARKSSDYRTLLASRVFSFLQKSYSSNKTDEAERTQLLAVIRFFDNQKWYQLVSDVQ</sequence>
<dbReference type="InterPro" id="IPR053163">
    <property type="entry name" value="HTH-type_regulator_Rgg"/>
</dbReference>
<protein>
    <recommendedName>
        <fullName evidence="1">HTH cro/C1-type domain-containing protein</fullName>
    </recommendedName>
</protein>